<dbReference type="OMA" id="LREYWEM"/>
<dbReference type="GeneID" id="20249754"/>
<accession>V3ZXW7</accession>
<proteinExistence type="predicted"/>
<keyword evidence="2" id="KW-0325">Glycoprotein</keyword>
<keyword evidence="5" id="KW-1185">Reference proteome</keyword>
<dbReference type="RefSeq" id="XP_009061929.1">
    <property type="nucleotide sequence ID" value="XM_009063681.1"/>
</dbReference>
<dbReference type="AlphaFoldDB" id="V3ZXW7"/>
<evidence type="ECO:0008006" key="6">
    <source>
        <dbReference type="Google" id="ProtNLM"/>
    </source>
</evidence>
<evidence type="ECO:0000256" key="3">
    <source>
        <dbReference type="SAM" id="MobiDB-lite"/>
    </source>
</evidence>
<dbReference type="STRING" id="225164.V3ZXW7"/>
<dbReference type="PANTHER" id="PTHR23412:SF17">
    <property type="entry name" value="OTOANCORIN"/>
    <property type="match status" value="1"/>
</dbReference>
<evidence type="ECO:0000256" key="1">
    <source>
        <dbReference type="ARBA" id="ARBA00022729"/>
    </source>
</evidence>
<dbReference type="CTD" id="20249754"/>
<gene>
    <name evidence="4" type="ORF">LOTGIDRAFT_235120</name>
</gene>
<dbReference type="KEGG" id="lgi:LOTGIDRAFT_235120"/>
<feature type="region of interest" description="Disordered" evidence="3">
    <location>
        <begin position="64"/>
        <end position="85"/>
    </location>
</feature>
<evidence type="ECO:0000313" key="4">
    <source>
        <dbReference type="EMBL" id="ESO87465.1"/>
    </source>
</evidence>
<dbReference type="HOGENOM" id="CLU_277350_0_0_1"/>
<dbReference type="Proteomes" id="UP000030746">
    <property type="component" value="Unassembled WGS sequence"/>
</dbReference>
<sequence>MKGTLKVKGSGIPELMSLIKTIRKERQNILNGNITDILKVLSTTSCFKQDTLKEFLDDLLDDDVDGDDNTDDDDSDQSKDDVDEDDGILENLEVESIKCLSSSLHEETISKLCRHFSRGRGIKSFKRLLAAGIKCVRHIVSIGGNGDDDDDDGDDIDEAQQELIIDQLKKKRVEDWNDDDFEEAVLGAPDMIDDDIIDDLDDDIFQKKIDALGKLLKKGKGRPGLGLAIQQKLRKIKPIQDMTAADINMIGVGIRALDTDDIDEMDDDALEDSDLDFDIDDDEPLGLAIGRKLKNKNRAPGLLNAASVKKLFKFIKSDRNYIQKLNPQALADALDTIGLEDLDDDEAALICEKIQESDDYDEPGSLTSVQIGRLGNVLKGCGEEYIRGLPKSAVKLNLEKIANLDLDVSEARELYKKMEFGEPNSFNAEMMKHMKKLFKALRSDEIDDIDDAVFGDNLDILDEFDLDDAAEQLMIEKIKSANAGKLPTAVLKSKHHQEALSLDDLEDLDDNALTVELEELGQVDWEPSLAARLVEKLKKMENKKFGARDLERLGKLAVGLGEDDIEDLIEDREEILASASVLGDHDDDLTDGQSEAMAEKVKKVIGTVDLDEIDSIRAGPFIIYLDDDEIDEIKFTPKGGKAFVNALAKLKANKIDLLKLKYLVMKSKQLLKAANNDNNDDLSAEEIREMVGSLLGMDEDDIRKLSKAALMGNLMAFSKLPVTKEQAEAILDKVEEYDPEYKCKSDRLAQLGNILRYLSEDKIKALCKSETAAAVSAIVKNIEVVKEAREERKKNGLGREEKDDGEGNIKPLVEKLKDSLESEPVSVRRRRATSSTLTCDQVKTMGKQATKLSVEEFNNMAANEFSNCLGTFGQLSDWSDAHLNVLLTRAETAVYAHTTWNADTIIRLGSIIAGLKPEQMNKLDLSTIDTMSSSGKHGLMSMEQLKSGFKRWLALSKTNDASSITGQELFSLTEYVCGAEPAHISQITVAAFKHAMKPIGEAKSCTLEQLKAYTKRAVAAYGGQINTWEPSVINHLGRTIGGFESSHVSQLQSNQINVIKTDVIPTLPTEMLKAFSVDQLKHFSTNQANALTKAQYDSLEPSQKKVIDAKATVTFDHSGPNGSAGVSNLSVIVVMILSMVPLLF</sequence>
<keyword evidence="1" id="KW-0732">Signal</keyword>
<protein>
    <recommendedName>
        <fullName evidence="6">EF-hand domain-containing protein</fullName>
    </recommendedName>
</protein>
<dbReference type="OrthoDB" id="8195838at2759"/>
<dbReference type="InterPro" id="IPR026664">
    <property type="entry name" value="Stereocilin-rel"/>
</dbReference>
<feature type="region of interest" description="Disordered" evidence="3">
    <location>
        <begin position="790"/>
        <end position="810"/>
    </location>
</feature>
<dbReference type="GO" id="GO:0007160">
    <property type="term" value="P:cell-matrix adhesion"/>
    <property type="evidence" value="ECO:0007669"/>
    <property type="project" value="TreeGrafter"/>
</dbReference>
<dbReference type="GO" id="GO:0009986">
    <property type="term" value="C:cell surface"/>
    <property type="evidence" value="ECO:0007669"/>
    <property type="project" value="TreeGrafter"/>
</dbReference>
<evidence type="ECO:0000256" key="2">
    <source>
        <dbReference type="ARBA" id="ARBA00023180"/>
    </source>
</evidence>
<organism evidence="4 5">
    <name type="scientific">Lottia gigantea</name>
    <name type="common">Giant owl limpet</name>
    <dbReference type="NCBI Taxonomy" id="225164"/>
    <lineage>
        <taxon>Eukaryota</taxon>
        <taxon>Metazoa</taxon>
        <taxon>Spiralia</taxon>
        <taxon>Lophotrochozoa</taxon>
        <taxon>Mollusca</taxon>
        <taxon>Gastropoda</taxon>
        <taxon>Patellogastropoda</taxon>
        <taxon>Lottioidea</taxon>
        <taxon>Lottiidae</taxon>
        <taxon>Lottia</taxon>
    </lineage>
</organism>
<name>V3ZXW7_LOTGI</name>
<dbReference type="PANTHER" id="PTHR23412">
    <property type="entry name" value="STEREOCILIN RELATED"/>
    <property type="match status" value="1"/>
</dbReference>
<evidence type="ECO:0000313" key="5">
    <source>
        <dbReference type="Proteomes" id="UP000030746"/>
    </source>
</evidence>
<reference evidence="4 5" key="1">
    <citation type="journal article" date="2013" name="Nature">
        <title>Insights into bilaterian evolution from three spiralian genomes.</title>
        <authorList>
            <person name="Simakov O."/>
            <person name="Marletaz F."/>
            <person name="Cho S.J."/>
            <person name="Edsinger-Gonzales E."/>
            <person name="Havlak P."/>
            <person name="Hellsten U."/>
            <person name="Kuo D.H."/>
            <person name="Larsson T."/>
            <person name="Lv J."/>
            <person name="Arendt D."/>
            <person name="Savage R."/>
            <person name="Osoegawa K."/>
            <person name="de Jong P."/>
            <person name="Grimwood J."/>
            <person name="Chapman J.A."/>
            <person name="Shapiro H."/>
            <person name="Aerts A."/>
            <person name="Otillar R.P."/>
            <person name="Terry A.Y."/>
            <person name="Boore J.L."/>
            <person name="Grigoriev I.V."/>
            <person name="Lindberg D.R."/>
            <person name="Seaver E.C."/>
            <person name="Weisblat D.A."/>
            <person name="Putnam N.H."/>
            <person name="Rokhsar D.S."/>
        </authorList>
    </citation>
    <scope>NUCLEOTIDE SEQUENCE [LARGE SCALE GENOMIC DNA]</scope>
</reference>
<dbReference type="EMBL" id="KB202917">
    <property type="protein sequence ID" value="ESO87465.1"/>
    <property type="molecule type" value="Genomic_DNA"/>
</dbReference>